<dbReference type="Proteomes" id="UP000256900">
    <property type="component" value="Unassembled WGS sequence"/>
</dbReference>
<reference evidence="9 10" key="1">
    <citation type="submission" date="2018-08" db="EMBL/GenBank/DDBJ databases">
        <title>Genomic Encyclopedia of Type Strains, Phase IV (KMG-IV): sequencing the most valuable type-strain genomes for metagenomic binning, comparative biology and taxonomic classification.</title>
        <authorList>
            <person name="Goeker M."/>
        </authorList>
    </citation>
    <scope>NUCLEOTIDE SEQUENCE [LARGE SCALE GENOMIC DNA]</scope>
    <source>
        <strain evidence="9 10">BW863</strain>
    </source>
</reference>
<feature type="domain" description="DNA polymerase Y-family little finger" evidence="8">
    <location>
        <begin position="209"/>
        <end position="288"/>
    </location>
</feature>
<evidence type="ECO:0000256" key="4">
    <source>
        <dbReference type="ARBA" id="ARBA00022763"/>
    </source>
</evidence>
<keyword evidence="4" id="KW-0227">DNA damage</keyword>
<dbReference type="SUPFAM" id="SSF56672">
    <property type="entry name" value="DNA/RNA polymerases"/>
    <property type="match status" value="1"/>
</dbReference>
<organism evidence="9 10">
    <name type="scientific">Methylovirgula ligni</name>
    <dbReference type="NCBI Taxonomy" id="569860"/>
    <lineage>
        <taxon>Bacteria</taxon>
        <taxon>Pseudomonadati</taxon>
        <taxon>Pseudomonadota</taxon>
        <taxon>Alphaproteobacteria</taxon>
        <taxon>Hyphomicrobiales</taxon>
        <taxon>Beijerinckiaceae</taxon>
        <taxon>Methylovirgula</taxon>
    </lineage>
</organism>
<evidence type="ECO:0000256" key="1">
    <source>
        <dbReference type="ARBA" id="ARBA00001946"/>
    </source>
</evidence>
<evidence type="ECO:0000313" key="10">
    <source>
        <dbReference type="Proteomes" id="UP000256900"/>
    </source>
</evidence>
<keyword evidence="10" id="KW-1185">Reference proteome</keyword>
<dbReference type="InterPro" id="IPR017961">
    <property type="entry name" value="DNA_pol_Y-fam_little_finger"/>
</dbReference>
<dbReference type="PANTHER" id="PTHR35369:SF2">
    <property type="entry name" value="BLR3025 PROTEIN"/>
    <property type="match status" value="1"/>
</dbReference>
<dbReference type="CDD" id="cd03468">
    <property type="entry name" value="PolY_like"/>
    <property type="match status" value="1"/>
</dbReference>
<accession>A0A3D9YZ23</accession>
<gene>
    <name evidence="9" type="ORF">DES32_1653</name>
</gene>
<dbReference type="InterPro" id="IPR050356">
    <property type="entry name" value="SulA_CellDiv_inhibitor"/>
</dbReference>
<dbReference type="EMBL" id="QUMO01000002">
    <property type="protein sequence ID" value="REF88014.1"/>
    <property type="molecule type" value="Genomic_DNA"/>
</dbReference>
<evidence type="ECO:0000259" key="7">
    <source>
        <dbReference type="Pfam" id="PF00817"/>
    </source>
</evidence>
<comment type="cofactor">
    <cofactor evidence="1">
        <name>Mg(2+)</name>
        <dbReference type="ChEBI" id="CHEBI:18420"/>
    </cofactor>
</comment>
<comment type="catalytic activity">
    <reaction evidence="6">
        <text>DNA(n) + a 2'-deoxyribonucleoside 5'-triphosphate = DNA(n+1) + diphosphate</text>
        <dbReference type="Rhea" id="RHEA:22508"/>
        <dbReference type="Rhea" id="RHEA-COMP:17339"/>
        <dbReference type="Rhea" id="RHEA-COMP:17340"/>
        <dbReference type="ChEBI" id="CHEBI:33019"/>
        <dbReference type="ChEBI" id="CHEBI:61560"/>
        <dbReference type="ChEBI" id="CHEBI:173112"/>
        <dbReference type="EC" id="2.7.7.7"/>
    </reaction>
</comment>
<dbReference type="InterPro" id="IPR043502">
    <property type="entry name" value="DNA/RNA_pol_sf"/>
</dbReference>
<comment type="caution">
    <text evidence="9">The sequence shown here is derived from an EMBL/GenBank/DDBJ whole genome shotgun (WGS) entry which is preliminary data.</text>
</comment>
<evidence type="ECO:0000256" key="3">
    <source>
        <dbReference type="ARBA" id="ARBA00012417"/>
    </source>
</evidence>
<dbReference type="GO" id="GO:0003684">
    <property type="term" value="F:damaged DNA binding"/>
    <property type="evidence" value="ECO:0007669"/>
    <property type="project" value="InterPro"/>
</dbReference>
<protein>
    <recommendedName>
        <fullName evidence="3">DNA-directed DNA polymerase</fullName>
        <ecNumber evidence="3">2.7.7.7</ecNumber>
    </recommendedName>
</protein>
<dbReference type="EC" id="2.7.7.7" evidence="3"/>
<evidence type="ECO:0000256" key="6">
    <source>
        <dbReference type="ARBA" id="ARBA00049244"/>
    </source>
</evidence>
<proteinExistence type="predicted"/>
<evidence type="ECO:0000313" key="9">
    <source>
        <dbReference type="EMBL" id="REF88014.1"/>
    </source>
</evidence>
<sequence length="489" mass="53888">MRSAQRLAAVNRAAARHGLKPGLALADARAILPELACCAVDEAAEAATLAAITDWCRRFTPLAALDPPDGAMLDITGAAHLFGGEAKLLDEIEARLATQGLAARAAIAPTPEAAWALARFGEARVIPEGDREEDLRRRLGALPLAALRLDAKTLADLAQAGLRRIGDLILRPRAPLAARFGKQLFVRLDALLGHAKTPITPRFEAPAYLAERRFAEPIVQRETIEATIRALAQELALLLVRQGEGARQLDVSLFGVDGRVRHLRAGTSRPLRDPAMIARLFREKIEAAGNIDERDPLDAGFGFDVVRLAAEAVERQDEDQAHWLGAATQDDLADLVDRLGARLGLRRVTRLDLSDTHWPEFAVTAVPFSASSTHRHGMDARHKAGHDVQAQSVLSTRPIRLLTQPEPIEAIASVPDGPPVRFRWRRVLHVVAAIEGPERIAPEWWKHSALTRDYFRAEDSEGRRFWLFREGLYETETAQPRWFLHGLFA</sequence>
<dbReference type="Pfam" id="PF11799">
    <property type="entry name" value="IMS_C"/>
    <property type="match status" value="1"/>
</dbReference>
<name>A0A3D9YZ23_9HYPH</name>
<evidence type="ECO:0000256" key="5">
    <source>
        <dbReference type="ARBA" id="ARBA00025589"/>
    </source>
</evidence>
<feature type="domain" description="UmuC" evidence="7">
    <location>
        <begin position="5"/>
        <end position="117"/>
    </location>
</feature>
<dbReference type="InterPro" id="IPR001126">
    <property type="entry name" value="UmuC"/>
</dbReference>
<evidence type="ECO:0000256" key="2">
    <source>
        <dbReference type="ARBA" id="ARBA00011245"/>
    </source>
</evidence>
<evidence type="ECO:0000259" key="8">
    <source>
        <dbReference type="Pfam" id="PF11799"/>
    </source>
</evidence>
<dbReference type="Pfam" id="PF00817">
    <property type="entry name" value="IMS"/>
    <property type="match status" value="1"/>
</dbReference>
<dbReference type="GO" id="GO:0006281">
    <property type="term" value="P:DNA repair"/>
    <property type="evidence" value="ECO:0007669"/>
    <property type="project" value="InterPro"/>
</dbReference>
<dbReference type="AlphaFoldDB" id="A0A3D9YZ23"/>
<comment type="subunit">
    <text evidence="2">Monomer.</text>
</comment>
<dbReference type="PANTHER" id="PTHR35369">
    <property type="entry name" value="BLR3025 PROTEIN-RELATED"/>
    <property type="match status" value="1"/>
</dbReference>
<comment type="function">
    <text evidence="5">Poorly processive, error-prone DNA polymerase involved in untargeted mutagenesis. Copies undamaged DNA at stalled replication forks, which arise in vivo from mismatched or misaligned primer ends. These misaligned primers can be extended by PolIV. Exhibits no 3'-5' exonuclease (proofreading) activity. May be involved in translesional synthesis, in conjunction with the beta clamp from PolIII.</text>
</comment>